<dbReference type="AlphaFoldDB" id="A0A1G9Q5Y1"/>
<dbReference type="Pfam" id="PF14907">
    <property type="entry name" value="NTP_transf_5"/>
    <property type="match status" value="1"/>
</dbReference>
<protein>
    <submittedName>
        <fullName evidence="2">Uncharacterized nucleotidyltransferase</fullName>
    </submittedName>
</protein>
<accession>A0A1G9Q5Y1</accession>
<evidence type="ECO:0000313" key="3">
    <source>
        <dbReference type="Proteomes" id="UP000199063"/>
    </source>
</evidence>
<dbReference type="Gene3D" id="3.30.460.40">
    <property type="match status" value="1"/>
</dbReference>
<dbReference type="InterPro" id="IPR043519">
    <property type="entry name" value="NT_sf"/>
</dbReference>
<gene>
    <name evidence="2" type="ORF">SAMN05444921_103312</name>
</gene>
<evidence type="ECO:0000313" key="2">
    <source>
        <dbReference type="EMBL" id="SDM06454.1"/>
    </source>
</evidence>
<dbReference type="GO" id="GO:0016740">
    <property type="term" value="F:transferase activity"/>
    <property type="evidence" value="ECO:0007669"/>
    <property type="project" value="UniProtKB-KW"/>
</dbReference>
<dbReference type="GeneID" id="40828748"/>
<organism evidence="2 3">
    <name type="scientific">Streptomyces wuyuanensis</name>
    <dbReference type="NCBI Taxonomy" id="1196353"/>
    <lineage>
        <taxon>Bacteria</taxon>
        <taxon>Bacillati</taxon>
        <taxon>Actinomycetota</taxon>
        <taxon>Actinomycetes</taxon>
        <taxon>Kitasatosporales</taxon>
        <taxon>Streptomycetaceae</taxon>
        <taxon>Streptomyces</taxon>
    </lineage>
</organism>
<keyword evidence="2" id="KW-0808">Transferase</keyword>
<dbReference type="STRING" id="1196353.SAMN05444921_103312"/>
<dbReference type="OrthoDB" id="3394845at2"/>
<keyword evidence="3" id="KW-1185">Reference proteome</keyword>
<dbReference type="EMBL" id="FNHI01000003">
    <property type="protein sequence ID" value="SDM06454.1"/>
    <property type="molecule type" value="Genomic_DNA"/>
</dbReference>
<dbReference type="Proteomes" id="UP000199063">
    <property type="component" value="Unassembled WGS sequence"/>
</dbReference>
<reference evidence="3" key="1">
    <citation type="submission" date="2016-10" db="EMBL/GenBank/DDBJ databases">
        <authorList>
            <person name="Varghese N."/>
            <person name="Submissions S."/>
        </authorList>
    </citation>
    <scope>NUCLEOTIDE SEQUENCE [LARGE SCALE GENOMIC DNA]</scope>
    <source>
        <strain evidence="3">CGMCC 4.7042</strain>
    </source>
</reference>
<sequence length="240" mass="25117">MDQATGNRSGGRRLHLAGTGDAPPGAGAAPPGGEAGAAGPPSGPARALPEDHTQAILETTKHVAALLKASGHPFALAGSVAAHAHGVPAGFQHDTDFCIRREDVDGVVEALRDGGVEIVSAPEDWLVKARSGGEEIDLIFELAGGPVTDAMLERAPVLAVDSVRMPVLAPYDLLSSLLAALSEHHCDFAPLLTIARTLRELIDWDALRAEHEDDPLPDAFLYLLERLGVIEAREPREAGP</sequence>
<name>A0A1G9Q5Y1_9ACTN</name>
<feature type="region of interest" description="Disordered" evidence="1">
    <location>
        <begin position="1"/>
        <end position="48"/>
    </location>
</feature>
<proteinExistence type="predicted"/>
<dbReference type="InterPro" id="IPR039498">
    <property type="entry name" value="NTP_transf_5"/>
</dbReference>
<dbReference type="SUPFAM" id="SSF81301">
    <property type="entry name" value="Nucleotidyltransferase"/>
    <property type="match status" value="1"/>
</dbReference>
<dbReference type="RefSeq" id="WP_093652977.1">
    <property type="nucleotide sequence ID" value="NZ_FNHI01000003.1"/>
</dbReference>
<evidence type="ECO:0000256" key="1">
    <source>
        <dbReference type="SAM" id="MobiDB-lite"/>
    </source>
</evidence>
<feature type="compositionally biased region" description="Low complexity" evidence="1">
    <location>
        <begin position="17"/>
        <end position="47"/>
    </location>
</feature>